<protein>
    <submittedName>
        <fullName evidence="1">Uncharacterized protein</fullName>
    </submittedName>
</protein>
<name>A0A0E9UD22_ANGAN</name>
<proteinExistence type="predicted"/>
<organism evidence="1">
    <name type="scientific">Anguilla anguilla</name>
    <name type="common">European freshwater eel</name>
    <name type="synonym">Muraena anguilla</name>
    <dbReference type="NCBI Taxonomy" id="7936"/>
    <lineage>
        <taxon>Eukaryota</taxon>
        <taxon>Metazoa</taxon>
        <taxon>Chordata</taxon>
        <taxon>Craniata</taxon>
        <taxon>Vertebrata</taxon>
        <taxon>Euteleostomi</taxon>
        <taxon>Actinopterygii</taxon>
        <taxon>Neopterygii</taxon>
        <taxon>Teleostei</taxon>
        <taxon>Anguilliformes</taxon>
        <taxon>Anguillidae</taxon>
        <taxon>Anguilla</taxon>
    </lineage>
</organism>
<sequence length="23" mass="2558">MCRLVFQGIKATAIPFAVHIKIT</sequence>
<reference evidence="1" key="2">
    <citation type="journal article" date="2015" name="Fish Shellfish Immunol.">
        <title>Early steps in the European eel (Anguilla anguilla)-Vibrio vulnificus interaction in the gills: Role of the RtxA13 toxin.</title>
        <authorList>
            <person name="Callol A."/>
            <person name="Pajuelo D."/>
            <person name="Ebbesson L."/>
            <person name="Teles M."/>
            <person name="MacKenzie S."/>
            <person name="Amaro C."/>
        </authorList>
    </citation>
    <scope>NUCLEOTIDE SEQUENCE</scope>
</reference>
<dbReference type="AlphaFoldDB" id="A0A0E9UD22"/>
<accession>A0A0E9UD22</accession>
<reference evidence="1" key="1">
    <citation type="submission" date="2014-11" db="EMBL/GenBank/DDBJ databases">
        <authorList>
            <person name="Amaro Gonzalez C."/>
        </authorList>
    </citation>
    <scope>NUCLEOTIDE SEQUENCE</scope>
</reference>
<evidence type="ECO:0000313" key="1">
    <source>
        <dbReference type="EMBL" id="JAH63652.1"/>
    </source>
</evidence>
<dbReference type="EMBL" id="GBXM01049032">
    <property type="protein sequence ID" value="JAH59545.1"/>
    <property type="molecule type" value="Transcribed_RNA"/>
</dbReference>
<dbReference type="EMBL" id="GBXM01044925">
    <property type="protein sequence ID" value="JAH63652.1"/>
    <property type="molecule type" value="Transcribed_RNA"/>
</dbReference>